<feature type="transmembrane region" description="Helical" evidence="12">
    <location>
        <begin position="159"/>
        <end position="179"/>
    </location>
</feature>
<evidence type="ECO:0000256" key="10">
    <source>
        <dbReference type="ARBA" id="ARBA00023180"/>
    </source>
</evidence>
<dbReference type="InterPro" id="IPR008856">
    <property type="entry name" value="TRAP_beta"/>
</dbReference>
<evidence type="ECO:0000256" key="6">
    <source>
        <dbReference type="ARBA" id="ARBA00022729"/>
    </source>
</evidence>
<keyword evidence="9 11" id="KW-0472">Membrane</keyword>
<keyword evidence="10" id="KW-0325">Glycoprotein</keyword>
<dbReference type="OrthoDB" id="5860827at2759"/>
<comment type="similarity">
    <text evidence="3 11">Belongs to the TRAP-beta family.</text>
</comment>
<keyword evidence="7 11" id="KW-0256">Endoplasmic reticulum</keyword>
<evidence type="ECO:0000256" key="13">
    <source>
        <dbReference type="SAM" id="SignalP"/>
    </source>
</evidence>
<evidence type="ECO:0000256" key="9">
    <source>
        <dbReference type="ARBA" id="ARBA00023136"/>
    </source>
</evidence>
<evidence type="ECO:0000256" key="1">
    <source>
        <dbReference type="ARBA" id="ARBA00002838"/>
    </source>
</evidence>
<reference evidence="14" key="2">
    <citation type="submission" date="2017-10" db="EMBL/GenBank/DDBJ databases">
        <title>Ladona fulva Genome sequencing and assembly.</title>
        <authorList>
            <person name="Murali S."/>
            <person name="Richards S."/>
            <person name="Bandaranaike D."/>
            <person name="Bellair M."/>
            <person name="Blankenburg K."/>
            <person name="Chao H."/>
            <person name="Dinh H."/>
            <person name="Doddapaneni H."/>
            <person name="Dugan-Rocha S."/>
            <person name="Elkadiri S."/>
            <person name="Gnanaolivu R."/>
            <person name="Hernandez B."/>
            <person name="Skinner E."/>
            <person name="Javaid M."/>
            <person name="Lee S."/>
            <person name="Li M."/>
            <person name="Ming W."/>
            <person name="Munidasa M."/>
            <person name="Muniz J."/>
            <person name="Nguyen L."/>
            <person name="Hughes D."/>
            <person name="Osuji N."/>
            <person name="Pu L.-L."/>
            <person name="Puazo M."/>
            <person name="Qu C."/>
            <person name="Quiroz J."/>
            <person name="Raj R."/>
            <person name="Weissenberger G."/>
            <person name="Xin Y."/>
            <person name="Zou X."/>
            <person name="Han Y."/>
            <person name="Worley K."/>
            <person name="Muzny D."/>
            <person name="Gibbs R."/>
        </authorList>
    </citation>
    <scope>NUCLEOTIDE SEQUENCE</scope>
    <source>
        <strain evidence="14">Sampled in the wild</strain>
    </source>
</reference>
<evidence type="ECO:0000256" key="4">
    <source>
        <dbReference type="ARBA" id="ARBA00021110"/>
    </source>
</evidence>
<proteinExistence type="inferred from homology"/>
<dbReference type="Pfam" id="PF05753">
    <property type="entry name" value="TRAP_beta"/>
    <property type="match status" value="1"/>
</dbReference>
<evidence type="ECO:0000256" key="8">
    <source>
        <dbReference type="ARBA" id="ARBA00022989"/>
    </source>
</evidence>
<evidence type="ECO:0000256" key="7">
    <source>
        <dbReference type="ARBA" id="ARBA00022824"/>
    </source>
</evidence>
<feature type="chain" id="PRO_5035469343" description="Translocon-associated protein subunit beta" evidence="13">
    <location>
        <begin position="23"/>
        <end position="200"/>
    </location>
</feature>
<comment type="function">
    <text evidence="1 11">TRAP proteins are part of a complex whose function is to bind calcium to the ER membrane and thereby regulate the retention of ER resident proteins.</text>
</comment>
<reference evidence="14" key="1">
    <citation type="submission" date="2013-04" db="EMBL/GenBank/DDBJ databases">
        <authorList>
            <person name="Qu J."/>
            <person name="Murali S.C."/>
            <person name="Bandaranaike D."/>
            <person name="Bellair M."/>
            <person name="Blankenburg K."/>
            <person name="Chao H."/>
            <person name="Dinh H."/>
            <person name="Doddapaneni H."/>
            <person name="Downs B."/>
            <person name="Dugan-Rocha S."/>
            <person name="Elkadiri S."/>
            <person name="Gnanaolivu R.D."/>
            <person name="Hernandez B."/>
            <person name="Javaid M."/>
            <person name="Jayaseelan J.C."/>
            <person name="Lee S."/>
            <person name="Li M."/>
            <person name="Ming W."/>
            <person name="Munidasa M."/>
            <person name="Muniz J."/>
            <person name="Nguyen L."/>
            <person name="Ongeri F."/>
            <person name="Osuji N."/>
            <person name="Pu L.-L."/>
            <person name="Puazo M."/>
            <person name="Qu C."/>
            <person name="Quiroz J."/>
            <person name="Raj R."/>
            <person name="Weissenberger G."/>
            <person name="Xin Y."/>
            <person name="Zou X."/>
            <person name="Han Y."/>
            <person name="Richards S."/>
            <person name="Worley K."/>
            <person name="Muzny D."/>
            <person name="Gibbs R."/>
        </authorList>
    </citation>
    <scope>NUCLEOTIDE SEQUENCE</scope>
    <source>
        <strain evidence="14">Sampled in the wild</strain>
    </source>
</reference>
<keyword evidence="8 12" id="KW-1133">Transmembrane helix</keyword>
<keyword evidence="6 13" id="KW-0732">Signal</keyword>
<protein>
    <recommendedName>
        <fullName evidence="4 11">Translocon-associated protein subunit beta</fullName>
        <shortName evidence="11">TRAP-beta</shortName>
    </recommendedName>
    <alternativeName>
        <fullName evidence="11">Signal sequence receptor subunit beta</fullName>
    </alternativeName>
</protein>
<evidence type="ECO:0000256" key="2">
    <source>
        <dbReference type="ARBA" id="ARBA00004115"/>
    </source>
</evidence>
<dbReference type="AlphaFoldDB" id="A0A8K0NY87"/>
<evidence type="ECO:0000256" key="12">
    <source>
        <dbReference type="SAM" id="Phobius"/>
    </source>
</evidence>
<comment type="subunit">
    <text evidence="11">Heterotetramer of TRAP-alpha, TRAP-beta, TRAP-delta and TRAP-gamma.</text>
</comment>
<dbReference type="PANTHER" id="PTHR12861">
    <property type="entry name" value="TRANSLOCON-ASSOCIATED PROTEIN, BETA SUBUNIT PRECURSOR TRAP-BETA SIGNAL SEQUENCE RECEPTOR BETA SUBUNIT"/>
    <property type="match status" value="1"/>
</dbReference>
<dbReference type="PANTHER" id="PTHR12861:SF3">
    <property type="entry name" value="TRANSLOCON-ASSOCIATED PROTEIN SUBUNIT BETA"/>
    <property type="match status" value="1"/>
</dbReference>
<evidence type="ECO:0000313" key="14">
    <source>
        <dbReference type="EMBL" id="KAG8228860.1"/>
    </source>
</evidence>
<evidence type="ECO:0000256" key="11">
    <source>
        <dbReference type="PIRNR" id="PIRNR016400"/>
    </source>
</evidence>
<keyword evidence="5 12" id="KW-0812">Transmembrane</keyword>
<comment type="subcellular location">
    <subcellularLocation>
        <location evidence="2">Endoplasmic reticulum membrane</location>
        <topology evidence="2">Single-pass type I membrane protein</topology>
    </subcellularLocation>
</comment>
<evidence type="ECO:0000256" key="3">
    <source>
        <dbReference type="ARBA" id="ARBA00005610"/>
    </source>
</evidence>
<evidence type="ECO:0000313" key="15">
    <source>
        <dbReference type="Proteomes" id="UP000792457"/>
    </source>
</evidence>
<dbReference type="EMBL" id="KZ308392">
    <property type="protein sequence ID" value="KAG8228860.1"/>
    <property type="molecule type" value="Genomic_DNA"/>
</dbReference>
<organism evidence="14 15">
    <name type="scientific">Ladona fulva</name>
    <name type="common">Scarce chaser dragonfly</name>
    <name type="synonym">Libellula fulva</name>
    <dbReference type="NCBI Taxonomy" id="123851"/>
    <lineage>
        <taxon>Eukaryota</taxon>
        <taxon>Metazoa</taxon>
        <taxon>Ecdysozoa</taxon>
        <taxon>Arthropoda</taxon>
        <taxon>Hexapoda</taxon>
        <taxon>Insecta</taxon>
        <taxon>Pterygota</taxon>
        <taxon>Palaeoptera</taxon>
        <taxon>Odonata</taxon>
        <taxon>Epiprocta</taxon>
        <taxon>Anisoptera</taxon>
        <taxon>Libelluloidea</taxon>
        <taxon>Libellulidae</taxon>
        <taxon>Ladona</taxon>
    </lineage>
</organism>
<keyword evidence="15" id="KW-1185">Reference proteome</keyword>
<dbReference type="Proteomes" id="UP000792457">
    <property type="component" value="Unassembled WGS sequence"/>
</dbReference>
<sequence>MKMYRIQFLLAAFVALFATGLTDEEETSARLLVSKQILNKYLVEDMDIIVKYTLYNIGNSAALNVELNDNSFHPEAFDVVGGQLRVSLDRIPPGANVSHVAVVRPKKFGYFNFTAAEISYLPSEDAKEVQMAITSEPGEGVIIAFRDYDRKFSPHVLDWAAFAVMTLPSLGIPFLLWYSSKSKYETIVKHKKEKSRNKDD</sequence>
<dbReference type="GO" id="GO:0005789">
    <property type="term" value="C:endoplasmic reticulum membrane"/>
    <property type="evidence" value="ECO:0007669"/>
    <property type="project" value="UniProtKB-SubCell"/>
</dbReference>
<feature type="signal peptide" evidence="13">
    <location>
        <begin position="1"/>
        <end position="22"/>
    </location>
</feature>
<gene>
    <name evidence="14" type="ORF">J437_LFUL008356</name>
</gene>
<evidence type="ECO:0000256" key="5">
    <source>
        <dbReference type="ARBA" id="ARBA00022692"/>
    </source>
</evidence>
<name>A0A8K0NY87_LADFU</name>
<comment type="caution">
    <text evidence="14">The sequence shown here is derived from an EMBL/GenBank/DDBJ whole genome shotgun (WGS) entry which is preliminary data.</text>
</comment>
<accession>A0A8K0NY87</accession>
<dbReference type="PIRSF" id="PIRSF016400">
    <property type="entry name" value="TRAP_beta"/>
    <property type="match status" value="1"/>
</dbReference>